<dbReference type="OrthoDB" id="9803968at2"/>
<reference evidence="5 6" key="1">
    <citation type="journal article" date="2013" name="ISME J.">
        <title>A metabolic model for members of the genus Tetrasphaera involved in enhanced biological phosphorus removal.</title>
        <authorList>
            <person name="Kristiansen R."/>
            <person name="Nguyen H.T.T."/>
            <person name="Saunders A.M."/>
            <person name="Nielsen J.L."/>
            <person name="Wimmer R."/>
            <person name="Le V.Q."/>
            <person name="McIlroy S.J."/>
            <person name="Petrovski S."/>
            <person name="Seviour R.J."/>
            <person name="Calteau A."/>
            <person name="Nielsen K.L."/>
            <person name="Nielsen P.H."/>
        </authorList>
    </citation>
    <scope>NUCLEOTIDE SEQUENCE [LARGE SCALE GENOMIC DNA]</scope>
    <source>
        <strain evidence="5 6">T1-X7</strain>
    </source>
</reference>
<comment type="similarity">
    <text evidence="1">Belongs to the ATP-dependent AMP-binding enzyme family.</text>
</comment>
<dbReference type="InterPro" id="IPR042099">
    <property type="entry name" value="ANL_N_sf"/>
</dbReference>
<evidence type="ECO:0000259" key="4">
    <source>
        <dbReference type="Pfam" id="PF13193"/>
    </source>
</evidence>
<dbReference type="GO" id="GO:0031956">
    <property type="term" value="F:medium-chain fatty acid-CoA ligase activity"/>
    <property type="evidence" value="ECO:0007669"/>
    <property type="project" value="TreeGrafter"/>
</dbReference>
<name>A0A077M6D6_9MICO</name>
<sequence length="528" mass="55597">MTATAERRGTRTGEGLGTVRSSLAVLRANTVLPERPDRIGRAVMAALPYGLGMLAAVAASAARYPGVPAIVAPGEQVTYRQLWRGAGALAKALADRGITPESRIGVLCRNAPAFGYAMLGAVRLGADVVFLNTSHGEGQLADTIGAEGLDVVLHDDEFAPLVTGVPAIPASELRELVTRPARWVPPPRREARLVILTSGTTGRPKGAARPSGGKASDGVAGLLARVPYRARTTMVIPAPFFHAWGLTNLLVGLGLSMTIVTDPEFDSARCLESVVAHEARALVVVPAMLQRICALPAAQLAAADTSALTMIVSSGSALPVPLVTEVLDRFGPVLYNIYGSTEVAMATVAAPADLRRAPSTAGRRAPGVRVEVVDAEGTVVPDGTTGRIFVGSAARFSGYTGGGGKESVDGMLSSGDLGHFDERGLLFVDGREDDMIVSGGENVYPIEVEDLLSRHDTVAEVVVGVPDERFGQALRAFVVPRAGATLDLDELKEFVARRLARFKVPREFVVLDELPRTATGKVLRRELR</sequence>
<evidence type="ECO:0000313" key="6">
    <source>
        <dbReference type="Proteomes" id="UP000035721"/>
    </source>
</evidence>
<dbReference type="Gene3D" id="3.30.300.30">
    <property type="match status" value="1"/>
</dbReference>
<dbReference type="STRING" id="1194083.BN12_540002"/>
<evidence type="ECO:0000259" key="3">
    <source>
        <dbReference type="Pfam" id="PF00501"/>
    </source>
</evidence>
<dbReference type="InterPro" id="IPR025110">
    <property type="entry name" value="AMP-bd_C"/>
</dbReference>
<comment type="caution">
    <text evidence="5">The sequence shown here is derived from an EMBL/GenBank/DDBJ whole genome shotgun (WGS) entry which is preliminary data.</text>
</comment>
<feature type="domain" description="AMP-dependent synthetase/ligase" evidence="3">
    <location>
        <begin position="59"/>
        <end position="399"/>
    </location>
</feature>
<dbReference type="Gene3D" id="3.40.50.12780">
    <property type="entry name" value="N-terminal domain of ligase-like"/>
    <property type="match status" value="1"/>
</dbReference>
<keyword evidence="2 5" id="KW-0436">Ligase</keyword>
<dbReference type="PANTHER" id="PTHR43201">
    <property type="entry name" value="ACYL-COA SYNTHETASE"/>
    <property type="match status" value="1"/>
</dbReference>
<feature type="domain" description="AMP-binding enzyme C-terminal" evidence="4">
    <location>
        <begin position="447"/>
        <end position="521"/>
    </location>
</feature>
<keyword evidence="6" id="KW-1185">Reference proteome</keyword>
<evidence type="ECO:0000256" key="1">
    <source>
        <dbReference type="ARBA" id="ARBA00006432"/>
    </source>
</evidence>
<dbReference type="FunFam" id="3.30.300.30:FF:000008">
    <property type="entry name" value="2,3-dihydroxybenzoate-AMP ligase"/>
    <property type="match status" value="1"/>
</dbReference>
<evidence type="ECO:0000256" key="2">
    <source>
        <dbReference type="ARBA" id="ARBA00022598"/>
    </source>
</evidence>
<dbReference type="PROSITE" id="PS00455">
    <property type="entry name" value="AMP_BINDING"/>
    <property type="match status" value="1"/>
</dbReference>
<dbReference type="Pfam" id="PF00501">
    <property type="entry name" value="AMP-binding"/>
    <property type="match status" value="1"/>
</dbReference>
<organism evidence="5 6">
    <name type="scientific">Nostocoides japonicum T1-X7</name>
    <dbReference type="NCBI Taxonomy" id="1194083"/>
    <lineage>
        <taxon>Bacteria</taxon>
        <taxon>Bacillati</taxon>
        <taxon>Actinomycetota</taxon>
        <taxon>Actinomycetes</taxon>
        <taxon>Micrococcales</taxon>
        <taxon>Intrasporangiaceae</taxon>
        <taxon>Nostocoides</taxon>
    </lineage>
</organism>
<dbReference type="Pfam" id="PF13193">
    <property type="entry name" value="AMP-binding_C"/>
    <property type="match status" value="1"/>
</dbReference>
<gene>
    <name evidence="5" type="ORF">BN12_540002</name>
</gene>
<dbReference type="InterPro" id="IPR020845">
    <property type="entry name" value="AMP-binding_CS"/>
</dbReference>
<dbReference type="PANTHER" id="PTHR43201:SF5">
    <property type="entry name" value="MEDIUM-CHAIN ACYL-COA LIGASE ACSF2, MITOCHONDRIAL"/>
    <property type="match status" value="1"/>
</dbReference>
<dbReference type="GO" id="GO:0006631">
    <property type="term" value="P:fatty acid metabolic process"/>
    <property type="evidence" value="ECO:0007669"/>
    <property type="project" value="TreeGrafter"/>
</dbReference>
<dbReference type="CDD" id="cd04433">
    <property type="entry name" value="AFD_class_I"/>
    <property type="match status" value="1"/>
</dbReference>
<dbReference type="AlphaFoldDB" id="A0A077M6D6"/>
<dbReference type="Proteomes" id="UP000035721">
    <property type="component" value="Unassembled WGS sequence"/>
</dbReference>
<protein>
    <submittedName>
        <fullName evidence="5">AMP-dependent synthetase and ligase</fullName>
    </submittedName>
</protein>
<dbReference type="InterPro" id="IPR045851">
    <property type="entry name" value="AMP-bd_C_sf"/>
</dbReference>
<dbReference type="RefSeq" id="WP_048551620.1">
    <property type="nucleotide sequence ID" value="NZ_HF570958.1"/>
</dbReference>
<accession>A0A077M6D6</accession>
<dbReference type="InterPro" id="IPR000873">
    <property type="entry name" value="AMP-dep_synth/lig_dom"/>
</dbReference>
<evidence type="ECO:0000313" key="5">
    <source>
        <dbReference type="EMBL" id="CCH79704.1"/>
    </source>
</evidence>
<dbReference type="SUPFAM" id="SSF56801">
    <property type="entry name" value="Acetyl-CoA synthetase-like"/>
    <property type="match status" value="1"/>
</dbReference>
<proteinExistence type="inferred from homology"/>
<dbReference type="EMBL" id="CAJB01000386">
    <property type="protein sequence ID" value="CCH79704.1"/>
    <property type="molecule type" value="Genomic_DNA"/>
</dbReference>